<feature type="region of interest" description="Disordered" evidence="1">
    <location>
        <begin position="52"/>
        <end position="97"/>
    </location>
</feature>
<evidence type="ECO:0000313" key="2">
    <source>
        <dbReference type="EMBL" id="GFP56009.1"/>
    </source>
</evidence>
<dbReference type="AlphaFoldDB" id="A0A6V8QUG1"/>
<reference evidence="2 3" key="1">
    <citation type="submission" date="2020-07" db="EMBL/GenBank/DDBJ databases">
        <title>Trichoderma asperellum IC-1 whole genome shotgun sequence.</title>
        <authorList>
            <person name="Kanamasa S."/>
            <person name="Takahashi H."/>
        </authorList>
    </citation>
    <scope>NUCLEOTIDE SEQUENCE [LARGE SCALE GENOMIC DNA]</scope>
    <source>
        <strain evidence="2 3">IC-1</strain>
    </source>
</reference>
<accession>A0A6V8QUG1</accession>
<protein>
    <submittedName>
        <fullName evidence="2">Uncharacterized protein</fullName>
    </submittedName>
</protein>
<organism evidence="2 3">
    <name type="scientific">Trichoderma asperellum</name>
    <name type="common">Filamentous fungus</name>
    <dbReference type="NCBI Taxonomy" id="101201"/>
    <lineage>
        <taxon>Eukaryota</taxon>
        <taxon>Fungi</taxon>
        <taxon>Dikarya</taxon>
        <taxon>Ascomycota</taxon>
        <taxon>Pezizomycotina</taxon>
        <taxon>Sordariomycetes</taxon>
        <taxon>Hypocreomycetidae</taxon>
        <taxon>Hypocreales</taxon>
        <taxon>Hypocreaceae</taxon>
        <taxon>Trichoderma</taxon>
    </lineage>
</organism>
<sequence>MALVEQDPGDSVGCDIESIPCTGADSPSARDSVRPHRYVFQLLAIVSTANDTGTVRPSAAVQHQPVHPIGSRAEELRAGATTGSQRADKRVDETSER</sequence>
<comment type="caution">
    <text evidence="2">The sequence shown here is derived from an EMBL/GenBank/DDBJ whole genome shotgun (WGS) entry which is preliminary data.</text>
</comment>
<name>A0A6V8QUG1_TRIAP</name>
<proteinExistence type="predicted"/>
<evidence type="ECO:0000313" key="3">
    <source>
        <dbReference type="Proteomes" id="UP000517252"/>
    </source>
</evidence>
<gene>
    <name evidence="2" type="ORF">TASIC1_0006017900</name>
</gene>
<dbReference type="Proteomes" id="UP000517252">
    <property type="component" value="Unassembled WGS sequence"/>
</dbReference>
<evidence type="ECO:0000256" key="1">
    <source>
        <dbReference type="SAM" id="MobiDB-lite"/>
    </source>
</evidence>
<feature type="compositionally biased region" description="Basic and acidic residues" evidence="1">
    <location>
        <begin position="86"/>
        <end position="97"/>
    </location>
</feature>
<feature type="region of interest" description="Disordered" evidence="1">
    <location>
        <begin position="1"/>
        <end position="32"/>
    </location>
</feature>
<dbReference type="EMBL" id="BLZH01000006">
    <property type="protein sequence ID" value="GFP56009.1"/>
    <property type="molecule type" value="Genomic_DNA"/>
</dbReference>